<keyword evidence="2" id="KW-1185">Reference proteome</keyword>
<sequence length="77" mass="8821">MMRQPLTVTMIRGKKLQTRMNRCCRLMTKVGMLRRADSITQTPLTSQADLMLSRKIEADRCMVCQNGAIPLPTFPHQ</sequence>
<dbReference type="AlphaFoldDB" id="A0AAV1NWY6"/>
<evidence type="ECO:0000313" key="1">
    <source>
        <dbReference type="EMBL" id="CAK6962644.1"/>
    </source>
</evidence>
<accession>A0AAV1NWY6</accession>
<dbReference type="EMBL" id="CAWUFR010000059">
    <property type="protein sequence ID" value="CAK6962644.1"/>
    <property type="molecule type" value="Genomic_DNA"/>
</dbReference>
<protein>
    <submittedName>
        <fullName evidence="1">Uncharacterized protein</fullName>
    </submittedName>
</protein>
<gene>
    <name evidence="1" type="ORF">FSCOSCO3_A001997</name>
</gene>
<name>A0AAV1NWY6_SCOSC</name>
<evidence type="ECO:0000313" key="2">
    <source>
        <dbReference type="Proteomes" id="UP001314229"/>
    </source>
</evidence>
<proteinExistence type="predicted"/>
<organism evidence="1 2">
    <name type="scientific">Scomber scombrus</name>
    <name type="common">Atlantic mackerel</name>
    <name type="synonym">Scomber vernalis</name>
    <dbReference type="NCBI Taxonomy" id="13677"/>
    <lineage>
        <taxon>Eukaryota</taxon>
        <taxon>Metazoa</taxon>
        <taxon>Chordata</taxon>
        <taxon>Craniata</taxon>
        <taxon>Vertebrata</taxon>
        <taxon>Euteleostomi</taxon>
        <taxon>Actinopterygii</taxon>
        <taxon>Neopterygii</taxon>
        <taxon>Teleostei</taxon>
        <taxon>Neoteleostei</taxon>
        <taxon>Acanthomorphata</taxon>
        <taxon>Pelagiaria</taxon>
        <taxon>Scombriformes</taxon>
        <taxon>Scombridae</taxon>
        <taxon>Scomber</taxon>
    </lineage>
</organism>
<dbReference type="Proteomes" id="UP001314229">
    <property type="component" value="Unassembled WGS sequence"/>
</dbReference>
<comment type="caution">
    <text evidence="1">The sequence shown here is derived from an EMBL/GenBank/DDBJ whole genome shotgun (WGS) entry which is preliminary data.</text>
</comment>
<reference evidence="1 2" key="1">
    <citation type="submission" date="2024-01" db="EMBL/GenBank/DDBJ databases">
        <authorList>
            <person name="Alioto T."/>
            <person name="Alioto T."/>
            <person name="Gomez Garrido J."/>
        </authorList>
    </citation>
    <scope>NUCLEOTIDE SEQUENCE [LARGE SCALE GENOMIC DNA]</scope>
</reference>